<evidence type="ECO:0000259" key="3">
    <source>
        <dbReference type="PROSITE" id="PS50157"/>
    </source>
</evidence>
<protein>
    <submittedName>
        <fullName evidence="4">RPN4 protein</fullName>
    </submittedName>
</protein>
<feature type="compositionally biased region" description="Polar residues" evidence="2">
    <location>
        <begin position="72"/>
        <end position="84"/>
    </location>
</feature>
<dbReference type="OrthoDB" id="3980688at2759"/>
<dbReference type="PROSITE" id="PS50157">
    <property type="entry name" value="ZINC_FINGER_C2H2_2"/>
    <property type="match status" value="1"/>
</dbReference>
<keyword evidence="7" id="KW-1185">Reference proteome</keyword>
<organism evidence="4 6">
    <name type="scientific">Cyberlindnera jadinii (strain ATCC 18201 / CBS 1600 / BCRC 20928 / JCM 3617 / NBRC 0987 / NRRL Y-1542)</name>
    <name type="common">Torula yeast</name>
    <name type="synonym">Candida utilis</name>
    <dbReference type="NCBI Taxonomy" id="983966"/>
    <lineage>
        <taxon>Eukaryota</taxon>
        <taxon>Fungi</taxon>
        <taxon>Dikarya</taxon>
        <taxon>Ascomycota</taxon>
        <taxon>Saccharomycotina</taxon>
        <taxon>Saccharomycetes</taxon>
        <taxon>Phaffomycetales</taxon>
        <taxon>Phaffomycetaceae</taxon>
        <taxon>Cyberlindnera</taxon>
    </lineage>
</organism>
<feature type="region of interest" description="Disordered" evidence="2">
    <location>
        <begin position="56"/>
        <end position="84"/>
    </location>
</feature>
<accession>A0A0H5C8Y0</accession>
<dbReference type="Proteomes" id="UP000038830">
    <property type="component" value="Unassembled WGS sequence"/>
</dbReference>
<feature type="domain" description="C2H2-type" evidence="3">
    <location>
        <begin position="321"/>
        <end position="357"/>
    </location>
</feature>
<keyword evidence="1" id="KW-0863">Zinc-finger</keyword>
<dbReference type="Proteomes" id="UP000094389">
    <property type="component" value="Unassembled WGS sequence"/>
</dbReference>
<dbReference type="EMBL" id="KV453931">
    <property type="protein sequence ID" value="ODV73312.1"/>
    <property type="molecule type" value="Genomic_DNA"/>
</dbReference>
<proteinExistence type="predicted"/>
<evidence type="ECO:0000256" key="1">
    <source>
        <dbReference type="PROSITE-ProRule" id="PRU00042"/>
    </source>
</evidence>
<reference evidence="6" key="2">
    <citation type="journal article" date="2015" name="J. Biotechnol.">
        <title>The structure of the Cyberlindnera jadinii genome and its relation to Candida utilis analyzed by the occurrence of single nucleotide polymorphisms.</title>
        <authorList>
            <person name="Rupp O."/>
            <person name="Brinkrolf K."/>
            <person name="Buerth C."/>
            <person name="Kunigo M."/>
            <person name="Schneider J."/>
            <person name="Jaenicke S."/>
            <person name="Goesmann A."/>
            <person name="Puehler A."/>
            <person name="Jaeger K.-E."/>
            <person name="Ernst J.F."/>
        </authorList>
    </citation>
    <scope>NUCLEOTIDE SEQUENCE [LARGE SCALE GENOMIC DNA]</scope>
    <source>
        <strain evidence="6">ATCC 18201 / CBS 1600 / BCRC 20928 / JCM 3617 / NBRC 0987 / NRRL Y-1542</strain>
    </source>
</reference>
<reference evidence="5 7" key="3">
    <citation type="journal article" date="2016" name="Proc. Natl. Acad. Sci. U.S.A.">
        <title>Comparative genomics of biotechnologically important yeasts.</title>
        <authorList>
            <person name="Riley R."/>
            <person name="Haridas S."/>
            <person name="Wolfe K.H."/>
            <person name="Lopes M.R."/>
            <person name="Hittinger C.T."/>
            <person name="Goeker M."/>
            <person name="Salamov A.A."/>
            <person name="Wisecaver J.H."/>
            <person name="Long T.M."/>
            <person name="Calvey C.H."/>
            <person name="Aerts A.L."/>
            <person name="Barry K.W."/>
            <person name="Choi C."/>
            <person name="Clum A."/>
            <person name="Coughlan A.Y."/>
            <person name="Deshpande S."/>
            <person name="Douglass A.P."/>
            <person name="Hanson S.J."/>
            <person name="Klenk H.-P."/>
            <person name="LaButti K.M."/>
            <person name="Lapidus A."/>
            <person name="Lindquist E.A."/>
            <person name="Lipzen A.M."/>
            <person name="Meier-Kolthoff J.P."/>
            <person name="Ohm R.A."/>
            <person name="Otillar R.P."/>
            <person name="Pangilinan J.L."/>
            <person name="Peng Y."/>
            <person name="Rokas A."/>
            <person name="Rosa C.A."/>
            <person name="Scheuner C."/>
            <person name="Sibirny A.A."/>
            <person name="Slot J.C."/>
            <person name="Stielow J.B."/>
            <person name="Sun H."/>
            <person name="Kurtzman C.P."/>
            <person name="Blackwell M."/>
            <person name="Grigoriev I.V."/>
            <person name="Jeffries T.W."/>
        </authorList>
    </citation>
    <scope>NUCLEOTIDE SEQUENCE [LARGE SCALE GENOMIC DNA]</scope>
    <source>
        <strain evidence="7">ATCC 18201 / CBS 1600 / BCRC 20928 / JCM 3617 / NBRC 0987 / NRRL Y-1542</strain>
        <strain evidence="5">NRRL Y-1542</strain>
    </source>
</reference>
<evidence type="ECO:0000256" key="2">
    <source>
        <dbReference type="SAM" id="MobiDB-lite"/>
    </source>
</evidence>
<name>A0A0H5C8Y0_CYBJN</name>
<sequence>MTSLTVFPKLRRTLTDVMEDELYHVPNSPYTHSNNSNTSMSSIRHDTLLTIPDLPESQSQSQSYTYSNSPQLSQVPSNDHTMMTFNDQDVPVFTSYADPDSVPFTQPQLYENEPLVKFNDDLTLSLFDESDGLVMWPQELHVAAQQAEPQAWNEELEEMLSDSEDEYFDTDWEEEYEGVAGPRFGELRRESMSAPCAIRSGRMSITGSAGNVPQLASQQASSFQMNMVKSAPTAVAGNFGVTAPVPIDTVNASTTSPANLMNTTIPKAQKPTVTDNANINTSSRPATVSKLTPNPNGVAKQSNTNQRADLSSLVPNAQGLHQCQLLNPQTNEPCLKSFSRPYDLIRHQDTIHAERKKIFRCIVCCGLYPHALYPDRPRQDDDVEMMDVDPSTSTTSNLRSKKEKTFSRGDALSRHVRVKHELSGEDATRAIQWAKDNVEYA</sequence>
<evidence type="ECO:0000313" key="5">
    <source>
        <dbReference type="EMBL" id="ODV73312.1"/>
    </source>
</evidence>
<dbReference type="InterPro" id="IPR013087">
    <property type="entry name" value="Znf_C2H2_type"/>
</dbReference>
<dbReference type="GO" id="GO:0008270">
    <property type="term" value="F:zinc ion binding"/>
    <property type="evidence" value="ECO:0007669"/>
    <property type="project" value="UniProtKB-KW"/>
</dbReference>
<dbReference type="GeneID" id="30989525"/>
<feature type="region of interest" description="Disordered" evidence="2">
    <location>
        <begin position="376"/>
        <end position="410"/>
    </location>
</feature>
<dbReference type="AlphaFoldDB" id="A0A0H5C8Y0"/>
<feature type="region of interest" description="Disordered" evidence="2">
    <location>
        <begin position="271"/>
        <end position="304"/>
    </location>
</feature>
<accession>A0A1E4S1H1</accession>
<dbReference type="OMA" id="QLYENEP"/>
<dbReference type="RefSeq" id="XP_020070351.1">
    <property type="nucleotide sequence ID" value="XM_020215129.1"/>
</dbReference>
<dbReference type="EMBL" id="CDQK01000006">
    <property type="protein sequence ID" value="CEP24512.1"/>
    <property type="molecule type" value="Genomic_DNA"/>
</dbReference>
<gene>
    <name evidence="4" type="primary">RPN4</name>
    <name evidence="4" type="ORF">BN1211_5345</name>
    <name evidence="5" type="ORF">CYBJADRAFT_167899</name>
</gene>
<feature type="compositionally biased region" description="Low complexity" evidence="2">
    <location>
        <begin position="57"/>
        <end position="71"/>
    </location>
</feature>
<keyword evidence="1" id="KW-0479">Metal-binding</keyword>
<reference evidence="4" key="1">
    <citation type="submission" date="2014-12" db="EMBL/GenBank/DDBJ databases">
        <authorList>
            <person name="Jaenicke S."/>
        </authorList>
    </citation>
    <scope>NUCLEOTIDE SEQUENCE [LARGE SCALE GENOMIC DNA]</scope>
    <source>
        <strain evidence="4">CBS1600</strain>
    </source>
</reference>
<evidence type="ECO:0000313" key="4">
    <source>
        <dbReference type="EMBL" id="CEP24512.1"/>
    </source>
</evidence>
<evidence type="ECO:0000313" key="7">
    <source>
        <dbReference type="Proteomes" id="UP000094389"/>
    </source>
</evidence>
<dbReference type="STRING" id="983966.A0A0H5C8Y0"/>
<keyword evidence="1" id="KW-0862">Zinc</keyword>
<evidence type="ECO:0000313" key="6">
    <source>
        <dbReference type="Proteomes" id="UP000038830"/>
    </source>
</evidence>